<dbReference type="Gene3D" id="3.30.70.100">
    <property type="match status" value="1"/>
</dbReference>
<dbReference type="PROSITE" id="PS51257">
    <property type="entry name" value="PROKAR_LIPOPROTEIN"/>
    <property type="match status" value="1"/>
</dbReference>
<feature type="domain" description="HMA" evidence="1">
    <location>
        <begin position="44"/>
        <end position="111"/>
    </location>
</feature>
<dbReference type="InterPro" id="IPR036163">
    <property type="entry name" value="HMA_dom_sf"/>
</dbReference>
<name>A0ABU9L4K3_9FLAO</name>
<dbReference type="EMBL" id="JBCDNA010000003">
    <property type="protein sequence ID" value="MEL4457358.1"/>
    <property type="molecule type" value="Genomic_DNA"/>
</dbReference>
<protein>
    <submittedName>
        <fullName evidence="2">Heavy-metal-associated domain-containing protein</fullName>
    </submittedName>
</protein>
<dbReference type="PROSITE" id="PS50846">
    <property type="entry name" value="HMA_2"/>
    <property type="match status" value="1"/>
</dbReference>
<sequence length="130" mass="14538">MKVLIKIFPIVMLVLFFISCESRKETKQEVKEAFETTAVAQNIRQVKVDIKGMTCEIGCARLIQSKLYKADGVTFAKISFEDSSGIISFDQNRINEDRIKAVIENTAGGDIYSVASIEEIDVVPQSDEIQ</sequence>
<keyword evidence="3" id="KW-1185">Reference proteome</keyword>
<evidence type="ECO:0000313" key="2">
    <source>
        <dbReference type="EMBL" id="MEL4457358.1"/>
    </source>
</evidence>
<gene>
    <name evidence="2" type="ORF">AABB81_15735</name>
</gene>
<reference evidence="2 3" key="1">
    <citation type="submission" date="2024-04" db="EMBL/GenBank/DDBJ databases">
        <title>whole genome sequencing of Lutimonas vermicola strain IMCC1616.</title>
        <authorList>
            <person name="Bae S.S."/>
        </authorList>
    </citation>
    <scope>NUCLEOTIDE SEQUENCE [LARGE SCALE GENOMIC DNA]</scope>
    <source>
        <strain evidence="2 3">IMCC1616</strain>
    </source>
</reference>
<evidence type="ECO:0000313" key="3">
    <source>
        <dbReference type="Proteomes" id="UP001474120"/>
    </source>
</evidence>
<dbReference type="RefSeq" id="WP_342161521.1">
    <property type="nucleotide sequence ID" value="NZ_JBCDNA010000003.1"/>
</dbReference>
<dbReference type="Pfam" id="PF00403">
    <property type="entry name" value="HMA"/>
    <property type="match status" value="1"/>
</dbReference>
<dbReference type="CDD" id="cd00371">
    <property type="entry name" value="HMA"/>
    <property type="match status" value="1"/>
</dbReference>
<dbReference type="InterPro" id="IPR006121">
    <property type="entry name" value="HMA_dom"/>
</dbReference>
<proteinExistence type="predicted"/>
<dbReference type="SUPFAM" id="SSF55008">
    <property type="entry name" value="HMA, heavy metal-associated domain"/>
    <property type="match status" value="1"/>
</dbReference>
<dbReference type="Proteomes" id="UP001474120">
    <property type="component" value="Unassembled WGS sequence"/>
</dbReference>
<accession>A0ABU9L4K3</accession>
<organism evidence="2 3">
    <name type="scientific">Lutimonas vermicola</name>
    <dbReference type="NCBI Taxonomy" id="414288"/>
    <lineage>
        <taxon>Bacteria</taxon>
        <taxon>Pseudomonadati</taxon>
        <taxon>Bacteroidota</taxon>
        <taxon>Flavobacteriia</taxon>
        <taxon>Flavobacteriales</taxon>
        <taxon>Flavobacteriaceae</taxon>
        <taxon>Lutimonas</taxon>
    </lineage>
</organism>
<comment type="caution">
    <text evidence="2">The sequence shown here is derived from an EMBL/GenBank/DDBJ whole genome shotgun (WGS) entry which is preliminary data.</text>
</comment>
<evidence type="ECO:0000259" key="1">
    <source>
        <dbReference type="PROSITE" id="PS50846"/>
    </source>
</evidence>